<dbReference type="InterPro" id="IPR050743">
    <property type="entry name" value="2-oxoacid_DH_E2_comp"/>
</dbReference>
<dbReference type="FunFam" id="4.10.320.10:FF:000011">
    <property type="entry name" value="Dihydrolipoamide acetyltransferase component of pyruvate dehydrogenase complex"/>
    <property type="match status" value="1"/>
</dbReference>
<feature type="compositionally biased region" description="Low complexity" evidence="7">
    <location>
        <begin position="271"/>
        <end position="287"/>
    </location>
</feature>
<comment type="cofactor">
    <cofactor evidence="1 6">
        <name>(R)-lipoate</name>
        <dbReference type="ChEBI" id="CHEBI:83088"/>
    </cofactor>
</comment>
<dbReference type="Pfam" id="PF00364">
    <property type="entry name" value="Biotin_lipoyl"/>
    <property type="match status" value="2"/>
</dbReference>
<dbReference type="PROSITE" id="PS00189">
    <property type="entry name" value="LIPOYL"/>
    <property type="match status" value="2"/>
</dbReference>
<dbReference type="PANTHER" id="PTHR43178:SF5">
    <property type="entry name" value="LIPOAMIDE ACYLTRANSFERASE COMPONENT OF BRANCHED-CHAIN ALPHA-KETO ACID DEHYDROGENASE COMPLEX, MITOCHONDRIAL"/>
    <property type="match status" value="1"/>
</dbReference>
<dbReference type="Gene3D" id="4.10.320.10">
    <property type="entry name" value="E3-binding domain"/>
    <property type="match status" value="1"/>
</dbReference>
<gene>
    <name evidence="10" type="ORF">HB912_03205</name>
</gene>
<dbReference type="InterPro" id="IPR000089">
    <property type="entry name" value="Biotin_lipoyl"/>
</dbReference>
<feature type="domain" description="Lipoyl-binding" evidence="8">
    <location>
        <begin position="2"/>
        <end position="77"/>
    </location>
</feature>
<dbReference type="Pfam" id="PF02817">
    <property type="entry name" value="E3_binding"/>
    <property type="match status" value="1"/>
</dbReference>
<dbReference type="EMBL" id="JAARRM010000001">
    <property type="protein sequence ID" value="MBC1520654.1"/>
    <property type="molecule type" value="Genomic_DNA"/>
</dbReference>
<dbReference type="GO" id="GO:0031405">
    <property type="term" value="F:lipoic acid binding"/>
    <property type="evidence" value="ECO:0007669"/>
    <property type="project" value="TreeGrafter"/>
</dbReference>
<dbReference type="CDD" id="cd06849">
    <property type="entry name" value="lipoyl_domain"/>
    <property type="match status" value="2"/>
</dbReference>
<evidence type="ECO:0000256" key="7">
    <source>
        <dbReference type="SAM" id="MobiDB-lite"/>
    </source>
</evidence>
<evidence type="ECO:0000256" key="5">
    <source>
        <dbReference type="ARBA" id="ARBA00023315"/>
    </source>
</evidence>
<organism evidence="10 11">
    <name type="scientific">Listeria aquatica</name>
    <dbReference type="NCBI Taxonomy" id="1494960"/>
    <lineage>
        <taxon>Bacteria</taxon>
        <taxon>Bacillati</taxon>
        <taxon>Bacillota</taxon>
        <taxon>Bacilli</taxon>
        <taxon>Bacillales</taxon>
        <taxon>Listeriaceae</taxon>
        <taxon>Listeria</taxon>
    </lineage>
</organism>
<dbReference type="EC" id="2.3.1.-" evidence="6"/>
<dbReference type="PANTHER" id="PTHR43178">
    <property type="entry name" value="DIHYDROLIPOAMIDE ACETYLTRANSFERASE COMPONENT OF PYRUVATE DEHYDROGENASE COMPLEX"/>
    <property type="match status" value="1"/>
</dbReference>
<dbReference type="PROSITE" id="PS50968">
    <property type="entry name" value="BIOTINYL_LIPOYL"/>
    <property type="match status" value="2"/>
</dbReference>
<dbReference type="GO" id="GO:0016407">
    <property type="term" value="F:acetyltransferase activity"/>
    <property type="evidence" value="ECO:0007669"/>
    <property type="project" value="TreeGrafter"/>
</dbReference>
<comment type="caution">
    <text evidence="10">The sequence shown here is derived from an EMBL/GenBank/DDBJ whole genome shotgun (WGS) entry which is preliminary data.</text>
</comment>
<keyword evidence="3 6" id="KW-0808">Transferase</keyword>
<evidence type="ECO:0000259" key="8">
    <source>
        <dbReference type="PROSITE" id="PS50968"/>
    </source>
</evidence>
<dbReference type="InterPro" id="IPR023213">
    <property type="entry name" value="CAT-like_dom_sf"/>
</dbReference>
<evidence type="ECO:0000259" key="9">
    <source>
        <dbReference type="PROSITE" id="PS51826"/>
    </source>
</evidence>
<evidence type="ECO:0000256" key="4">
    <source>
        <dbReference type="ARBA" id="ARBA00022823"/>
    </source>
</evidence>
<protein>
    <recommendedName>
        <fullName evidence="6">Dihydrolipoamide acetyltransferase component of pyruvate dehydrogenase complex</fullName>
        <ecNumber evidence="6">2.3.1.-</ecNumber>
    </recommendedName>
</protein>
<dbReference type="InterPro" id="IPR003016">
    <property type="entry name" value="2-oxoA_DH_lipoyl-BS"/>
</dbReference>
<dbReference type="RefSeq" id="WP_185372176.1">
    <property type="nucleotide sequence ID" value="NZ_JAARRM010000001.1"/>
</dbReference>
<sequence length="534" mass="57023">MAYSFKLPDIGEGIHEGEIVKWFVKPGDKIEEDESLFEVQNDKSVEEITSPVSGTIKEIKVAEGEVATVGQVLVTFDGVEGHENDAEEQAAPAEAKTEAASGGKGIFEFKLPDIGEGIHEGEIVKWFVKPGDQVEEDQAIFEVQNDKSVEEITSPVDGTVKDILVDEGTVATVGQVLVTFLGDFEGAESSSATPAAAEEKAAAPEAPAAPATGGNGVPSVQKDPNGLVIAMPSVRKYAREKGVNIREVAGSGKNNRILKADVDAYLNGEQPAQAAASASEPTKAEATPQAAKKPVPAAGEEFPETREKLTPTRRAIAKAMTNSKHTAPHVTLMDEIEVSALMAHRKRFKEVALEKGIKLTFLPYIVKALVATLKEFPVLNTTMDDATEELIYKHYYNIGIAADTDHGLYVPVVKHADMKSVFAISDEINELAGKARDGKLTADEMKHGSATISNIGSAGGQWFTPVINYPEVAILGVGRIAEKAIVQDGEIVAAPVLALSLSFDHRVVDGATAQKAMNNIKRLLNDPELLLMEA</sequence>
<dbReference type="GO" id="GO:0005737">
    <property type="term" value="C:cytoplasm"/>
    <property type="evidence" value="ECO:0007669"/>
    <property type="project" value="TreeGrafter"/>
</dbReference>
<dbReference type="InterPro" id="IPR036625">
    <property type="entry name" value="E3-bd_dom_sf"/>
</dbReference>
<dbReference type="SUPFAM" id="SSF51230">
    <property type="entry name" value="Single hybrid motif"/>
    <property type="match status" value="2"/>
</dbReference>
<evidence type="ECO:0000256" key="1">
    <source>
        <dbReference type="ARBA" id="ARBA00001938"/>
    </source>
</evidence>
<evidence type="ECO:0000313" key="11">
    <source>
        <dbReference type="Proteomes" id="UP000559885"/>
    </source>
</evidence>
<dbReference type="AlphaFoldDB" id="A0A841ZN01"/>
<proteinExistence type="inferred from homology"/>
<reference evidence="10 11" key="1">
    <citation type="submission" date="2020-03" db="EMBL/GenBank/DDBJ databases">
        <title>Soil Listeria distribution.</title>
        <authorList>
            <person name="Liao J."/>
            <person name="Wiedmann M."/>
        </authorList>
    </citation>
    <scope>NUCLEOTIDE SEQUENCE [LARGE SCALE GENOMIC DNA]</scope>
    <source>
        <strain evidence="10 11">FSL L7-1507</strain>
    </source>
</reference>
<accession>A0A841ZN01</accession>
<evidence type="ECO:0000256" key="2">
    <source>
        <dbReference type="ARBA" id="ARBA00007317"/>
    </source>
</evidence>
<keyword evidence="5 6" id="KW-0012">Acyltransferase</keyword>
<dbReference type="Pfam" id="PF00198">
    <property type="entry name" value="2-oxoacid_dh"/>
    <property type="match status" value="1"/>
</dbReference>
<dbReference type="Proteomes" id="UP000559885">
    <property type="component" value="Unassembled WGS sequence"/>
</dbReference>
<dbReference type="FunFam" id="2.40.50.100:FF:000009">
    <property type="entry name" value="Acetyltransferase component of pyruvate dehydrogenase complex"/>
    <property type="match status" value="1"/>
</dbReference>
<name>A0A841ZN01_9LIST</name>
<feature type="domain" description="Lipoyl-binding" evidence="8">
    <location>
        <begin position="106"/>
        <end position="181"/>
    </location>
</feature>
<keyword evidence="4 6" id="KW-0450">Lipoyl</keyword>
<dbReference type="InterPro" id="IPR011053">
    <property type="entry name" value="Single_hybrid_motif"/>
</dbReference>
<dbReference type="InterPro" id="IPR001078">
    <property type="entry name" value="2-oxoacid_DH_actylTfrase"/>
</dbReference>
<feature type="region of interest" description="Disordered" evidence="7">
    <location>
        <begin position="191"/>
        <end position="224"/>
    </location>
</feature>
<evidence type="ECO:0000313" key="10">
    <source>
        <dbReference type="EMBL" id="MBC1520654.1"/>
    </source>
</evidence>
<dbReference type="Gene3D" id="3.30.559.10">
    <property type="entry name" value="Chloramphenicol acetyltransferase-like domain"/>
    <property type="match status" value="1"/>
</dbReference>
<dbReference type="SUPFAM" id="SSF47005">
    <property type="entry name" value="Peripheral subunit-binding domain of 2-oxo acid dehydrogenase complex"/>
    <property type="match status" value="1"/>
</dbReference>
<feature type="region of interest" description="Disordered" evidence="7">
    <location>
        <begin position="271"/>
        <end position="310"/>
    </location>
</feature>
<dbReference type="FunFam" id="3.30.559.10:FF:000062">
    <property type="entry name" value="Dihydrolipoamide acetyltransferase component of pyruvate dehydrogenase complex"/>
    <property type="match status" value="1"/>
</dbReference>
<dbReference type="InterPro" id="IPR004167">
    <property type="entry name" value="PSBD"/>
</dbReference>
<dbReference type="SUPFAM" id="SSF52777">
    <property type="entry name" value="CoA-dependent acyltransferases"/>
    <property type="match status" value="1"/>
</dbReference>
<evidence type="ECO:0000256" key="3">
    <source>
        <dbReference type="ARBA" id="ARBA00022679"/>
    </source>
</evidence>
<dbReference type="Gene3D" id="2.40.50.100">
    <property type="match status" value="2"/>
</dbReference>
<comment type="similarity">
    <text evidence="2 6">Belongs to the 2-oxoacid dehydrogenase family.</text>
</comment>
<evidence type="ECO:0000256" key="6">
    <source>
        <dbReference type="RuleBase" id="RU003423"/>
    </source>
</evidence>
<feature type="domain" description="Peripheral subunit-binding (PSBD)" evidence="9">
    <location>
        <begin position="229"/>
        <end position="266"/>
    </location>
</feature>
<dbReference type="PROSITE" id="PS51826">
    <property type="entry name" value="PSBD"/>
    <property type="match status" value="1"/>
</dbReference>